<evidence type="ECO:0000313" key="2">
    <source>
        <dbReference type="EMBL" id="TYT25354.1"/>
    </source>
</evidence>
<organism evidence="2 3">
    <name type="scientific">Luteimonas viscosa</name>
    <dbReference type="NCBI Taxonomy" id="1132694"/>
    <lineage>
        <taxon>Bacteria</taxon>
        <taxon>Pseudomonadati</taxon>
        <taxon>Pseudomonadota</taxon>
        <taxon>Gammaproteobacteria</taxon>
        <taxon>Lysobacterales</taxon>
        <taxon>Lysobacteraceae</taxon>
        <taxon>Luteimonas</taxon>
    </lineage>
</organism>
<protein>
    <submittedName>
        <fullName evidence="2">Copper chaperone PCu(A)C</fullName>
    </submittedName>
</protein>
<dbReference type="Gene3D" id="2.60.40.1890">
    <property type="entry name" value="PCu(A)C copper chaperone"/>
    <property type="match status" value="1"/>
</dbReference>
<dbReference type="PANTHER" id="PTHR36302">
    <property type="entry name" value="BLR7088 PROTEIN"/>
    <property type="match status" value="1"/>
</dbReference>
<name>A0A5D4XMK1_9GAMM</name>
<keyword evidence="3" id="KW-1185">Reference proteome</keyword>
<dbReference type="Proteomes" id="UP000324973">
    <property type="component" value="Unassembled WGS sequence"/>
</dbReference>
<dbReference type="PANTHER" id="PTHR36302:SF1">
    <property type="entry name" value="COPPER CHAPERONE PCU(A)C"/>
    <property type="match status" value="1"/>
</dbReference>
<accession>A0A5D4XMK1</accession>
<dbReference type="OrthoDB" id="9796962at2"/>
<gene>
    <name evidence="2" type="ORF">FZO89_03205</name>
</gene>
<dbReference type="InterPro" id="IPR007410">
    <property type="entry name" value="LpqE-like"/>
</dbReference>
<proteinExistence type="predicted"/>
<sequence>MDTLRRLACLVVLFAAASPVWADDACIPVVESGWIRQPPMAMPMMAGFAEVRNPCDAPVAIVAAASPAFASVELHETRKLDGVSRMRHVERLAVPARGGVSLAPGGLHLMLMRPEAEVELGQRVPVELELADGRKLRAEFEVRRPDAL</sequence>
<evidence type="ECO:0000256" key="1">
    <source>
        <dbReference type="SAM" id="SignalP"/>
    </source>
</evidence>
<feature type="chain" id="PRO_5023151873" evidence="1">
    <location>
        <begin position="23"/>
        <end position="148"/>
    </location>
</feature>
<reference evidence="2 3" key="1">
    <citation type="submission" date="2019-08" db="EMBL/GenBank/DDBJ databases">
        <title>Luteimonas viscosus sp. nov., isolated from soil of a sunflower field.</title>
        <authorList>
            <person name="Jianli Z."/>
            <person name="Ying Z."/>
        </authorList>
    </citation>
    <scope>NUCLEOTIDE SEQUENCE [LARGE SCALE GENOMIC DNA]</scope>
    <source>
        <strain evidence="2 3">XBU10</strain>
    </source>
</reference>
<dbReference type="AlphaFoldDB" id="A0A5D4XMK1"/>
<dbReference type="Pfam" id="PF04314">
    <property type="entry name" value="PCuAC"/>
    <property type="match status" value="1"/>
</dbReference>
<evidence type="ECO:0000313" key="3">
    <source>
        <dbReference type="Proteomes" id="UP000324973"/>
    </source>
</evidence>
<comment type="caution">
    <text evidence="2">The sequence shown here is derived from an EMBL/GenBank/DDBJ whole genome shotgun (WGS) entry which is preliminary data.</text>
</comment>
<dbReference type="EMBL" id="VTFT01000001">
    <property type="protein sequence ID" value="TYT25354.1"/>
    <property type="molecule type" value="Genomic_DNA"/>
</dbReference>
<dbReference type="InterPro" id="IPR058248">
    <property type="entry name" value="Lxx211020-like"/>
</dbReference>
<dbReference type="SUPFAM" id="SSF110087">
    <property type="entry name" value="DR1885-like metal-binding protein"/>
    <property type="match status" value="1"/>
</dbReference>
<dbReference type="InterPro" id="IPR036182">
    <property type="entry name" value="PCuAC_sf"/>
</dbReference>
<feature type="signal peptide" evidence="1">
    <location>
        <begin position="1"/>
        <end position="22"/>
    </location>
</feature>
<dbReference type="RefSeq" id="WP_149101905.1">
    <property type="nucleotide sequence ID" value="NZ_VTFT01000001.1"/>
</dbReference>
<keyword evidence="1" id="KW-0732">Signal</keyword>